<dbReference type="CDD" id="cd03886">
    <property type="entry name" value="M20_Acy1"/>
    <property type="match status" value="1"/>
</dbReference>
<accession>A0A931G3Q1</accession>
<dbReference type="SUPFAM" id="SSF53187">
    <property type="entry name" value="Zn-dependent exopeptidases"/>
    <property type="match status" value="1"/>
</dbReference>
<feature type="binding site" evidence="1">
    <location>
        <position position="109"/>
    </location>
    <ligand>
        <name>Mn(2+)</name>
        <dbReference type="ChEBI" id="CHEBI:29035"/>
        <label>2</label>
    </ligand>
</feature>
<comment type="cofactor">
    <cofactor evidence="1">
        <name>Mn(2+)</name>
        <dbReference type="ChEBI" id="CHEBI:29035"/>
    </cofactor>
    <text evidence="1">The Mn(2+) ion enhances activity.</text>
</comment>
<evidence type="ECO:0000313" key="4">
    <source>
        <dbReference type="Proteomes" id="UP000655366"/>
    </source>
</evidence>
<comment type="caution">
    <text evidence="3">The sequence shown here is derived from an EMBL/GenBank/DDBJ whole genome shotgun (WGS) entry which is preliminary data.</text>
</comment>
<evidence type="ECO:0000259" key="2">
    <source>
        <dbReference type="Pfam" id="PF07687"/>
    </source>
</evidence>
<gene>
    <name evidence="3" type="ORF">IV500_00745</name>
</gene>
<keyword evidence="1" id="KW-0479">Metal-binding</keyword>
<dbReference type="InterPro" id="IPR036264">
    <property type="entry name" value="Bact_exopeptidase_dim_dom"/>
</dbReference>
<feature type="domain" description="Peptidase M20 dimerisation" evidence="2">
    <location>
        <begin position="200"/>
        <end position="289"/>
    </location>
</feature>
<dbReference type="InterPro" id="IPR011650">
    <property type="entry name" value="Peptidase_M20_dimer"/>
</dbReference>
<dbReference type="Proteomes" id="UP000655366">
    <property type="component" value="Unassembled WGS sequence"/>
</dbReference>
<organism evidence="3 4">
    <name type="scientific">Arthrobacter terrae</name>
    <dbReference type="NCBI Taxonomy" id="2935737"/>
    <lineage>
        <taxon>Bacteria</taxon>
        <taxon>Bacillati</taxon>
        <taxon>Actinomycetota</taxon>
        <taxon>Actinomycetes</taxon>
        <taxon>Micrococcales</taxon>
        <taxon>Micrococcaceae</taxon>
        <taxon>Arthrobacter</taxon>
    </lineage>
</organism>
<dbReference type="NCBIfam" id="TIGR01891">
    <property type="entry name" value="amidohydrolases"/>
    <property type="match status" value="1"/>
</dbReference>
<reference evidence="3 4" key="1">
    <citation type="submission" date="2020-11" db="EMBL/GenBank/DDBJ databases">
        <title>Arthrobacter antarcticus sp. nov., isolated from Antarctic Soil.</title>
        <authorList>
            <person name="Li J."/>
        </authorList>
    </citation>
    <scope>NUCLEOTIDE SEQUENCE [LARGE SCALE GENOMIC DNA]</scope>
    <source>
        <strain evidence="3 4">Z1-20</strain>
    </source>
</reference>
<name>A0A931G3Q1_9MICC</name>
<dbReference type="PANTHER" id="PTHR11014">
    <property type="entry name" value="PEPTIDASE M20 FAMILY MEMBER"/>
    <property type="match status" value="1"/>
</dbReference>
<dbReference type="PANTHER" id="PTHR11014:SF63">
    <property type="entry name" value="METALLOPEPTIDASE, PUTATIVE (AFU_ORTHOLOGUE AFUA_6G09600)-RELATED"/>
    <property type="match status" value="1"/>
</dbReference>
<keyword evidence="1" id="KW-0464">Manganese</keyword>
<dbReference type="InterPro" id="IPR002933">
    <property type="entry name" value="Peptidase_M20"/>
</dbReference>
<dbReference type="Gene3D" id="3.40.630.10">
    <property type="entry name" value="Zn peptidases"/>
    <property type="match status" value="1"/>
</dbReference>
<dbReference type="AlphaFoldDB" id="A0A931G3Q1"/>
<dbReference type="InterPro" id="IPR017439">
    <property type="entry name" value="Amidohydrolase"/>
</dbReference>
<dbReference type="GO" id="GO:0046872">
    <property type="term" value="F:metal ion binding"/>
    <property type="evidence" value="ECO:0007669"/>
    <property type="project" value="UniProtKB-KW"/>
</dbReference>
<feature type="binding site" evidence="1">
    <location>
        <position position="145"/>
    </location>
    <ligand>
        <name>Mn(2+)</name>
        <dbReference type="ChEBI" id="CHEBI:29035"/>
        <label>2</label>
    </ligand>
</feature>
<feature type="binding site" evidence="1">
    <location>
        <position position="111"/>
    </location>
    <ligand>
        <name>Mn(2+)</name>
        <dbReference type="ChEBI" id="CHEBI:29035"/>
        <label>2</label>
    </ligand>
</feature>
<dbReference type="Gene3D" id="3.30.70.360">
    <property type="match status" value="1"/>
</dbReference>
<feature type="binding site" evidence="1">
    <location>
        <position position="375"/>
    </location>
    <ligand>
        <name>Mn(2+)</name>
        <dbReference type="ChEBI" id="CHEBI:29035"/>
        <label>2</label>
    </ligand>
</feature>
<dbReference type="EMBL" id="JADNYM010000001">
    <property type="protein sequence ID" value="MBG0737968.1"/>
    <property type="molecule type" value="Genomic_DNA"/>
</dbReference>
<feature type="binding site" evidence="1">
    <location>
        <position position="173"/>
    </location>
    <ligand>
        <name>Mn(2+)</name>
        <dbReference type="ChEBI" id="CHEBI:29035"/>
        <label>1</label>
    </ligand>
</feature>
<proteinExistence type="predicted"/>
<dbReference type="PIRSF" id="PIRSF005962">
    <property type="entry name" value="Pept_M20D_amidohydro"/>
    <property type="match status" value="1"/>
</dbReference>
<dbReference type="RefSeq" id="WP_196394910.1">
    <property type="nucleotide sequence ID" value="NZ_JADNYM010000001.1"/>
</dbReference>
<dbReference type="Pfam" id="PF07687">
    <property type="entry name" value="M20_dimer"/>
    <property type="match status" value="1"/>
</dbReference>
<evidence type="ECO:0000313" key="3">
    <source>
        <dbReference type="EMBL" id="MBG0737968.1"/>
    </source>
</evidence>
<dbReference type="GO" id="GO:0016787">
    <property type="term" value="F:hydrolase activity"/>
    <property type="evidence" value="ECO:0007669"/>
    <property type="project" value="InterPro"/>
</dbReference>
<dbReference type="SUPFAM" id="SSF55031">
    <property type="entry name" value="Bacterial exopeptidase dimerisation domain"/>
    <property type="match status" value="1"/>
</dbReference>
<evidence type="ECO:0000256" key="1">
    <source>
        <dbReference type="PIRSR" id="PIRSR005962-1"/>
    </source>
</evidence>
<protein>
    <submittedName>
        <fullName evidence="3">Amidohydrolase</fullName>
    </submittedName>
</protein>
<dbReference type="Pfam" id="PF01546">
    <property type="entry name" value="Peptidase_M20"/>
    <property type="match status" value="1"/>
</dbReference>
<sequence length="420" mass="44750">MTAIEDSAEQLRVELVDLRRQLHRIPEIGLDLPQTQRLILEKLAGLDGLEVFPGTRQSSVTCVLRGGKLTPDGCPGPVVLLRGDMDALPVTEATGLDYASEISGSMHACGHDLHMAALYGALRILHDRRADLCGDVVFMFQPGEEAYDGARFMVEDGVLEAAGRRVEAAFGLHVFSGVYDSGVFYSRPGTLMAGCDELFVTVRGEGGHGSAPHQAKDPVPVACEMVLGLQTLVTRGFDVFDPVVATVGRIQAGTLGVIIPETAAFDVTLRMFSPAHREKLVSDVKRLCRGIAAAHGLDAEISQAPDYPVTVNSPAEFEYARRIITGTFGAESFREMEHPVAGSEDFAHVLREVPGAYLLLGASPAKDPALAPMNHSPRAAFDDAILPKAAACLAELAFQRAGMAESESADGAGVLHDAQP</sequence>
<keyword evidence="4" id="KW-1185">Reference proteome</keyword>